<dbReference type="SUPFAM" id="SSF53182">
    <property type="entry name" value="Pyrrolidone carboxyl peptidase (pyroglutamate aminopeptidase)"/>
    <property type="match status" value="1"/>
</dbReference>
<evidence type="ECO:0008006" key="4">
    <source>
        <dbReference type="Google" id="ProtNLM"/>
    </source>
</evidence>
<dbReference type="EMBL" id="BAAAMY010000002">
    <property type="protein sequence ID" value="GAA1909885.1"/>
    <property type="molecule type" value="Genomic_DNA"/>
</dbReference>
<evidence type="ECO:0000313" key="3">
    <source>
        <dbReference type="Proteomes" id="UP001501612"/>
    </source>
</evidence>
<name>A0ABP5ACZ0_9ACTN</name>
<organism evidence="2 3">
    <name type="scientific">Nocardioides lentus</name>
    <dbReference type="NCBI Taxonomy" id="338077"/>
    <lineage>
        <taxon>Bacteria</taxon>
        <taxon>Bacillati</taxon>
        <taxon>Actinomycetota</taxon>
        <taxon>Actinomycetes</taxon>
        <taxon>Propionibacteriales</taxon>
        <taxon>Nocardioidaceae</taxon>
        <taxon>Nocardioides</taxon>
    </lineage>
</organism>
<evidence type="ECO:0000313" key="2">
    <source>
        <dbReference type="EMBL" id="GAA1909885.1"/>
    </source>
</evidence>
<evidence type="ECO:0000256" key="1">
    <source>
        <dbReference type="SAM" id="MobiDB-lite"/>
    </source>
</evidence>
<dbReference type="Gene3D" id="3.40.630.20">
    <property type="entry name" value="Peptidase C15, pyroglutamyl peptidase I-like"/>
    <property type="match status" value="1"/>
</dbReference>
<feature type="region of interest" description="Disordered" evidence="1">
    <location>
        <begin position="354"/>
        <end position="373"/>
    </location>
</feature>
<comment type="caution">
    <text evidence="2">The sequence shown here is derived from an EMBL/GenBank/DDBJ whole genome shotgun (WGS) entry which is preliminary data.</text>
</comment>
<dbReference type="InterPro" id="IPR036440">
    <property type="entry name" value="Peptidase_C15-like_sf"/>
</dbReference>
<proteinExistence type="predicted"/>
<gene>
    <name evidence="2" type="ORF">GCM10009737_09060</name>
</gene>
<sequence>MVLSAAVAAPAGCLDTGLEPTVEQERLTRPQPRAILRRSTADEAVAAFARALCDTGSVAAARPVVQDAGRGLWRWATERAQGERRVRGSLPGGDDRPLYWARVAMTRVLAQWAAERDLGVGGLTDRLETTSRGQDTLRVPTARGATRVVVTGFDPFTLDVDARIGNPSGATAIALDGRVVRTADGPVRLETAVFPVRWDDFAAGEVERTLAPFVRRDPDARQGLDALVTVSQGRPEQFDLEVWNGANRGGFADNANVELTGLAPIPPGYPTVRPQPQFTRTDLPVGAMARRDTGRYDVVVNPEITERDPATGETRTTRSGPTPGFLAVAGSPGDYLSNEIAYRATLLRDGRRSPHVGGHVHTPVLGLPAGDRLSGRSYESRRTAMVRQTTALVRAALDLRPRG</sequence>
<reference evidence="3" key="1">
    <citation type="journal article" date="2019" name="Int. J. Syst. Evol. Microbiol.">
        <title>The Global Catalogue of Microorganisms (GCM) 10K type strain sequencing project: providing services to taxonomists for standard genome sequencing and annotation.</title>
        <authorList>
            <consortium name="The Broad Institute Genomics Platform"/>
            <consortium name="The Broad Institute Genome Sequencing Center for Infectious Disease"/>
            <person name="Wu L."/>
            <person name="Ma J."/>
        </authorList>
    </citation>
    <scope>NUCLEOTIDE SEQUENCE [LARGE SCALE GENOMIC DNA]</scope>
    <source>
        <strain evidence="3">JCM 14046</strain>
    </source>
</reference>
<keyword evidence="3" id="KW-1185">Reference proteome</keyword>
<dbReference type="Proteomes" id="UP001501612">
    <property type="component" value="Unassembled WGS sequence"/>
</dbReference>
<accession>A0ABP5ACZ0</accession>
<protein>
    <recommendedName>
        <fullName evidence="4">Pyroglutamyl peptidase</fullName>
    </recommendedName>
</protein>